<feature type="region of interest" description="Disordered" evidence="1">
    <location>
        <begin position="243"/>
        <end position="290"/>
    </location>
</feature>
<feature type="chain" id="PRO_5028355114" evidence="2">
    <location>
        <begin position="29"/>
        <end position="538"/>
    </location>
</feature>
<sequence length="538" mass="56630">MSDSEVGSRVQRLLLLICLGLFPATVITNYTPNPCQNGQVNAYGVCSPIILNIYSNLCGGQTGIQCNPSNPVTTVVPGAPGCPNTSQYPTVVPNNPFNPNVNVLPGTPGCPNTPQYPTVVPNNTFNPNVNVVPGTPGCPNTPQYPTVVPNNTFNPNVNVVPGAPGCPNTPQYPTVVPNNTFNPNVNVVPGTPGCPNTPQYPTVVPDKPLCPNTPTTPACPNANGPSSGNSNGPSSYPTNCPSCNAPSPTSPPTTTAPSVTEQPAPAPQENPTPPPQPSPVPVPVTTPPPDPIIRCPEGTILVKGACRLLFCGGNSLYIEGRCIQARCPAGYVWTGIRCSKPQPLELGNIHIENTVHQLPGTLPHLITNNVNHVTVNASITIPEQASEEEEELVAPPQPPSSPCCNVFAPRVCATQAGQDGYKCFSRSQQQCGSVCSARKVMLAPVAVTSWTQSNSQMLAMPPNWAAQACQSNNGICQQPQNFYDCSGCAMGHLSTCSSYCYSYKCSTHSCAYYDQAQYCSQYAGQIGCQAEDGWIQTA</sequence>
<feature type="compositionally biased region" description="Low complexity" evidence="1">
    <location>
        <begin position="243"/>
        <end position="258"/>
    </location>
</feature>
<dbReference type="RefSeq" id="XP_033163302.1">
    <property type="nucleotide sequence ID" value="XM_033307411.1"/>
</dbReference>
<reference evidence="4" key="1">
    <citation type="submission" date="2025-08" db="UniProtKB">
        <authorList>
            <consortium name="RefSeq"/>
        </authorList>
    </citation>
    <scope>IDENTIFICATION</scope>
    <source>
        <strain evidence="4">Mau12</strain>
        <tissue evidence="4">Whole Body</tissue>
    </source>
</reference>
<dbReference type="Proteomes" id="UP000515162">
    <property type="component" value="Chromosome 3R"/>
</dbReference>
<dbReference type="AlphaFoldDB" id="A0A6P8K2Z9"/>
<keyword evidence="3" id="KW-1185">Reference proteome</keyword>
<evidence type="ECO:0000313" key="3">
    <source>
        <dbReference type="Proteomes" id="UP000515162"/>
    </source>
</evidence>
<proteinExistence type="predicted"/>
<evidence type="ECO:0000256" key="1">
    <source>
        <dbReference type="SAM" id="MobiDB-lite"/>
    </source>
</evidence>
<evidence type="ECO:0000313" key="4">
    <source>
        <dbReference type="RefSeq" id="XP_033163302.1"/>
    </source>
</evidence>
<feature type="signal peptide" evidence="2">
    <location>
        <begin position="1"/>
        <end position="28"/>
    </location>
</feature>
<feature type="compositionally biased region" description="Pro residues" evidence="1">
    <location>
        <begin position="264"/>
        <end position="290"/>
    </location>
</feature>
<keyword evidence="2" id="KW-0732">Signal</keyword>
<dbReference type="GeneID" id="117143026"/>
<organism evidence="3 4">
    <name type="scientific">Drosophila mauritiana</name>
    <name type="common">Fruit fly</name>
    <dbReference type="NCBI Taxonomy" id="7226"/>
    <lineage>
        <taxon>Eukaryota</taxon>
        <taxon>Metazoa</taxon>
        <taxon>Ecdysozoa</taxon>
        <taxon>Arthropoda</taxon>
        <taxon>Hexapoda</taxon>
        <taxon>Insecta</taxon>
        <taxon>Pterygota</taxon>
        <taxon>Neoptera</taxon>
        <taxon>Endopterygota</taxon>
        <taxon>Diptera</taxon>
        <taxon>Brachycera</taxon>
        <taxon>Muscomorpha</taxon>
        <taxon>Ephydroidea</taxon>
        <taxon>Drosophilidae</taxon>
        <taxon>Drosophila</taxon>
        <taxon>Sophophora</taxon>
    </lineage>
</organism>
<gene>
    <name evidence="4" type="primary">LOC117143026</name>
</gene>
<name>A0A6P8K2Z9_DROMA</name>
<evidence type="ECO:0000256" key="2">
    <source>
        <dbReference type="SAM" id="SignalP"/>
    </source>
</evidence>
<protein>
    <submittedName>
        <fullName evidence="4">Leucine-rich repeat extensin-like protein 5 isoform X2</fullName>
    </submittedName>
</protein>
<accession>A0A6P8K2Z9</accession>